<dbReference type="InterPro" id="IPR050832">
    <property type="entry name" value="Bact_Acetyltransf"/>
</dbReference>
<keyword evidence="2" id="KW-0012">Acyltransferase</keyword>
<organism evidence="4 5">
    <name type="scientific">Acidisphaera rubrifaciens HS-AP3</name>
    <dbReference type="NCBI Taxonomy" id="1231350"/>
    <lineage>
        <taxon>Bacteria</taxon>
        <taxon>Pseudomonadati</taxon>
        <taxon>Pseudomonadota</taxon>
        <taxon>Alphaproteobacteria</taxon>
        <taxon>Acetobacterales</taxon>
        <taxon>Acetobacteraceae</taxon>
        <taxon>Acidisphaera</taxon>
    </lineage>
</organism>
<dbReference type="Proteomes" id="UP000032680">
    <property type="component" value="Unassembled WGS sequence"/>
</dbReference>
<keyword evidence="1 4" id="KW-0808">Transferase</keyword>
<sequence length="190" mass="20343">MITLRRARPGDAVAIGAVHVAVWRNSYPGLVPDDYLAGLSVPRQAAHYESIIRGGGGGIYVATASGLDVPNGGSARIVGFVTAVRARAGAMADPRLGDGEIETLYVLDDWRERGIGRRLMRAAANSLAESGCRSVYLWVLRDNPSRWFYRRLGGEAVAESPISVAGRPLVQTAFAWDPIDKLLQASPLAS</sequence>
<dbReference type="OrthoDB" id="9799154at2"/>
<dbReference type="Pfam" id="PF00583">
    <property type="entry name" value="Acetyltransf_1"/>
    <property type="match status" value="1"/>
</dbReference>
<dbReference type="RefSeq" id="WP_048861091.1">
    <property type="nucleotide sequence ID" value="NZ_BANB01000238.1"/>
</dbReference>
<dbReference type="CDD" id="cd04301">
    <property type="entry name" value="NAT_SF"/>
    <property type="match status" value="1"/>
</dbReference>
<name>A0A0D6P712_9PROT</name>
<dbReference type="Gene3D" id="3.40.630.30">
    <property type="match status" value="1"/>
</dbReference>
<dbReference type="GO" id="GO:0016747">
    <property type="term" value="F:acyltransferase activity, transferring groups other than amino-acyl groups"/>
    <property type="evidence" value="ECO:0007669"/>
    <property type="project" value="InterPro"/>
</dbReference>
<evidence type="ECO:0000256" key="2">
    <source>
        <dbReference type="ARBA" id="ARBA00023315"/>
    </source>
</evidence>
<evidence type="ECO:0000313" key="4">
    <source>
        <dbReference type="EMBL" id="GAN77106.1"/>
    </source>
</evidence>
<dbReference type="InterPro" id="IPR000182">
    <property type="entry name" value="GNAT_dom"/>
</dbReference>
<reference evidence="4 5" key="1">
    <citation type="submission" date="2012-11" db="EMBL/GenBank/DDBJ databases">
        <title>Whole genome sequence of Acidisphaera rubrifaciens HS-AP3.</title>
        <authorList>
            <person name="Azuma Y."/>
            <person name="Higashiura N."/>
            <person name="Hirakawa H."/>
            <person name="Matsushita K."/>
        </authorList>
    </citation>
    <scope>NUCLEOTIDE SEQUENCE [LARGE SCALE GENOMIC DNA]</scope>
    <source>
        <strain evidence="4 5">HS-AP3</strain>
    </source>
</reference>
<dbReference type="EMBL" id="BANB01000238">
    <property type="protein sequence ID" value="GAN77106.1"/>
    <property type="molecule type" value="Genomic_DNA"/>
</dbReference>
<dbReference type="AlphaFoldDB" id="A0A0D6P712"/>
<gene>
    <name evidence="4" type="ORF">Asru_0238_02</name>
</gene>
<keyword evidence="5" id="KW-1185">Reference proteome</keyword>
<accession>A0A0D6P712</accession>
<dbReference type="SUPFAM" id="SSF55729">
    <property type="entry name" value="Acyl-CoA N-acyltransferases (Nat)"/>
    <property type="match status" value="1"/>
</dbReference>
<protein>
    <submittedName>
        <fullName evidence="4">Acetyltransferase</fullName>
    </submittedName>
</protein>
<dbReference type="PROSITE" id="PS51186">
    <property type="entry name" value="GNAT"/>
    <property type="match status" value="1"/>
</dbReference>
<evidence type="ECO:0000256" key="1">
    <source>
        <dbReference type="ARBA" id="ARBA00022679"/>
    </source>
</evidence>
<comment type="caution">
    <text evidence="4">The sequence shown here is derived from an EMBL/GenBank/DDBJ whole genome shotgun (WGS) entry which is preliminary data.</text>
</comment>
<feature type="domain" description="N-acetyltransferase" evidence="3">
    <location>
        <begin position="2"/>
        <end position="170"/>
    </location>
</feature>
<dbReference type="InterPro" id="IPR016181">
    <property type="entry name" value="Acyl_CoA_acyltransferase"/>
</dbReference>
<evidence type="ECO:0000313" key="5">
    <source>
        <dbReference type="Proteomes" id="UP000032680"/>
    </source>
</evidence>
<proteinExistence type="predicted"/>
<evidence type="ECO:0000259" key="3">
    <source>
        <dbReference type="PROSITE" id="PS51186"/>
    </source>
</evidence>
<dbReference type="PANTHER" id="PTHR43877">
    <property type="entry name" value="AMINOALKYLPHOSPHONATE N-ACETYLTRANSFERASE-RELATED-RELATED"/>
    <property type="match status" value="1"/>
</dbReference>